<evidence type="ECO:0000313" key="1">
    <source>
        <dbReference type="EMBL" id="SPC81112.1"/>
    </source>
</evidence>
<dbReference type="EMBL" id="OIVN01000494">
    <property type="protein sequence ID" value="SPC81112.1"/>
    <property type="molecule type" value="Genomic_DNA"/>
</dbReference>
<name>A0A2N9F1Y1_FAGSY</name>
<dbReference type="PANTHER" id="PTHR33116">
    <property type="entry name" value="REVERSE TRANSCRIPTASE ZINC-BINDING DOMAIN-CONTAINING PROTEIN-RELATED-RELATED"/>
    <property type="match status" value="1"/>
</dbReference>
<protein>
    <recommendedName>
        <fullName evidence="2">Reverse transcriptase domain-containing protein</fullName>
    </recommendedName>
</protein>
<dbReference type="AlphaFoldDB" id="A0A2N9F1Y1"/>
<reference evidence="1" key="1">
    <citation type="submission" date="2018-02" db="EMBL/GenBank/DDBJ databases">
        <authorList>
            <person name="Cohen D.B."/>
            <person name="Kent A.D."/>
        </authorList>
    </citation>
    <scope>NUCLEOTIDE SEQUENCE</scope>
</reference>
<gene>
    <name evidence="1" type="ORF">FSB_LOCUS8994</name>
</gene>
<organism evidence="1">
    <name type="scientific">Fagus sylvatica</name>
    <name type="common">Beechnut</name>
    <dbReference type="NCBI Taxonomy" id="28930"/>
    <lineage>
        <taxon>Eukaryota</taxon>
        <taxon>Viridiplantae</taxon>
        <taxon>Streptophyta</taxon>
        <taxon>Embryophyta</taxon>
        <taxon>Tracheophyta</taxon>
        <taxon>Spermatophyta</taxon>
        <taxon>Magnoliopsida</taxon>
        <taxon>eudicotyledons</taxon>
        <taxon>Gunneridae</taxon>
        <taxon>Pentapetalae</taxon>
        <taxon>rosids</taxon>
        <taxon>fabids</taxon>
        <taxon>Fagales</taxon>
        <taxon>Fagaceae</taxon>
        <taxon>Fagus</taxon>
    </lineage>
</organism>
<sequence>MEALSRMMVRAIHERVLSGFLVGTDGDNPLVVSHLLFAADTLVFCNADVVQLESLRRVFTWFEVVSGLEVNLQKSKMVSVGDVQNLEDLVAVLGCKSAALPMIYLGLPLGAKFNSKLIWNPIIEKLERRLRGWKRLYLSKGGKLTLIKSTLSNLPTYFLSLFHLLTDVAYQLEKIQRDFLWNGMGDQPKFHLVNWAKVCEPLENGGLRVKNLRLFNQSLLGKWLWRYGKERDAFWRKVVEVKYGSLWGGWCSKYCQGAYGVGLWKGIRRGWDRFTPFISFLEGNGARVKFWSDLWCGDSTLKEPFRICFPLQQIGKLLWQII</sequence>
<proteinExistence type="predicted"/>
<evidence type="ECO:0008006" key="2">
    <source>
        <dbReference type="Google" id="ProtNLM"/>
    </source>
</evidence>
<dbReference type="PANTHER" id="PTHR33116:SF78">
    <property type="entry name" value="OS12G0587133 PROTEIN"/>
    <property type="match status" value="1"/>
</dbReference>
<accession>A0A2N9F1Y1</accession>